<dbReference type="SUPFAM" id="SSF53098">
    <property type="entry name" value="Ribonuclease H-like"/>
    <property type="match status" value="1"/>
</dbReference>
<dbReference type="GO" id="GO:0003676">
    <property type="term" value="F:nucleic acid binding"/>
    <property type="evidence" value="ECO:0007669"/>
    <property type="project" value="InterPro"/>
</dbReference>
<dbReference type="GO" id="GO:0004527">
    <property type="term" value="F:exonuclease activity"/>
    <property type="evidence" value="ECO:0007669"/>
    <property type="project" value="UniProtKB-KW"/>
</dbReference>
<dbReference type="AlphaFoldDB" id="A0A9D5X7W2"/>
<dbReference type="Gene3D" id="3.30.420.10">
    <property type="entry name" value="Ribonuclease H-like superfamily/Ribonuclease H"/>
    <property type="match status" value="1"/>
</dbReference>
<name>A0A9D5X7W2_9ACTN</name>
<dbReference type="InterPro" id="IPR036397">
    <property type="entry name" value="RNaseH_sf"/>
</dbReference>
<dbReference type="InterPro" id="IPR012337">
    <property type="entry name" value="RNaseH-like_sf"/>
</dbReference>
<comment type="caution">
    <text evidence="1">The sequence shown here is derived from an EMBL/GenBank/DDBJ whole genome shotgun (WGS) entry which is preliminary data.</text>
</comment>
<evidence type="ECO:0000313" key="1">
    <source>
        <dbReference type="EMBL" id="MBF4802633.1"/>
    </source>
</evidence>
<accession>A0A9D5X7W2</accession>
<keyword evidence="1" id="KW-0269">Exonuclease</keyword>
<dbReference type="Proteomes" id="UP000787322">
    <property type="component" value="Unassembled WGS sequence"/>
</dbReference>
<gene>
    <name evidence="1" type="ORF">HXK24_02270</name>
</gene>
<organism evidence="1 2">
    <name type="scientific">Lancefieldella parvula</name>
    <dbReference type="NCBI Taxonomy" id="1382"/>
    <lineage>
        <taxon>Bacteria</taxon>
        <taxon>Bacillati</taxon>
        <taxon>Actinomycetota</taxon>
        <taxon>Coriobacteriia</taxon>
        <taxon>Coriobacteriales</taxon>
        <taxon>Atopobiaceae</taxon>
        <taxon>Lancefieldella</taxon>
    </lineage>
</organism>
<keyword evidence="1" id="KW-0378">Hydrolase</keyword>
<protein>
    <submittedName>
        <fullName evidence="1">3'-5' exonuclease</fullName>
    </submittedName>
</protein>
<sequence>MDINQAIEHANAFVIPGLLVDDQSIIGEVNKNCDAIKTLLDAWKEAPLGQEPVEFSVIQQLADRTRSLCDTYGVERLRNHRGVGLSRGLSNDDLAAAVAKMQRRRPKAVFKTAGPLLNDLQIAYVEKSVSGTVLGIDIETTSRFPELGYIVNVGFEFWNLGRNTVAVEPHTAYFGIPEMYKEKGVPLADIHQITWKDVEGKKSFRDDKKAQEALLTTMKKIPFMAHNAAFEDSWFMFNIDGYAEARKAGKIIVIDSRDICRRLDPEIRSLPRESSPAALENWARRRHTLAADEKERHLGLEDVDLMIRTVQAEFADHNMFED</sequence>
<dbReference type="EMBL" id="JABZGU010000029">
    <property type="protein sequence ID" value="MBF4802633.1"/>
    <property type="molecule type" value="Genomic_DNA"/>
</dbReference>
<keyword evidence="1" id="KW-0540">Nuclease</keyword>
<reference evidence="1" key="1">
    <citation type="submission" date="2020-04" db="EMBL/GenBank/DDBJ databases">
        <title>Deep metagenomics examines the oral microbiome during advanced dental caries in children, revealing novel taxa and co-occurrences with host molecules.</title>
        <authorList>
            <person name="Baker J.L."/>
            <person name="Morton J.T."/>
            <person name="Dinis M."/>
            <person name="Alvarez R."/>
            <person name="Tran N.C."/>
            <person name="Knight R."/>
            <person name="Edlund A."/>
        </authorList>
    </citation>
    <scope>NUCLEOTIDE SEQUENCE</scope>
    <source>
        <strain evidence="1">JCVI_3_bin.11</strain>
    </source>
</reference>
<proteinExistence type="predicted"/>
<evidence type="ECO:0000313" key="2">
    <source>
        <dbReference type="Proteomes" id="UP000787322"/>
    </source>
</evidence>